<dbReference type="EMBL" id="CP154795">
    <property type="protein sequence ID" value="XAN09025.1"/>
    <property type="molecule type" value="Genomic_DNA"/>
</dbReference>
<organism evidence="1 2">
    <name type="scientific">Ammonicoccus fulvus</name>
    <dbReference type="NCBI Taxonomy" id="3138240"/>
    <lineage>
        <taxon>Bacteria</taxon>
        <taxon>Bacillati</taxon>
        <taxon>Actinomycetota</taxon>
        <taxon>Actinomycetes</taxon>
        <taxon>Propionibacteriales</taxon>
        <taxon>Propionibacteriaceae</taxon>
        <taxon>Ammonicoccus</taxon>
    </lineage>
</organism>
<name>A0ABZ3FWG7_9ACTN</name>
<gene>
    <name evidence="1" type="ORF">AADG42_17470</name>
</gene>
<accession>A0ABZ3FWG7</accession>
<dbReference type="InterPro" id="IPR029058">
    <property type="entry name" value="AB_hydrolase_fold"/>
</dbReference>
<reference evidence="1 2" key="1">
    <citation type="submission" date="2024-04" db="EMBL/GenBank/DDBJ databases">
        <title>Isolation of an actinomycete strain from pig manure.</title>
        <authorList>
            <person name="Gong T."/>
            <person name="Yu Z."/>
            <person name="An M."/>
            <person name="Wei C."/>
            <person name="Yang W."/>
            <person name="Liu L."/>
        </authorList>
    </citation>
    <scope>NUCLEOTIDE SEQUENCE [LARGE SCALE GENOMIC DNA]</scope>
    <source>
        <strain evidence="1 2">ZF39</strain>
    </source>
</reference>
<sequence length="61" mass="6795">MPAASPNADSPRWHSITVTSEAPAPKEILWLDTTNHIDLYDVPDYVDPAIDRLAEWLGAHL</sequence>
<protein>
    <submittedName>
        <fullName evidence="1">Alpha/beta hydrolase</fullName>
    </submittedName>
</protein>
<dbReference type="GO" id="GO:0016787">
    <property type="term" value="F:hydrolase activity"/>
    <property type="evidence" value="ECO:0007669"/>
    <property type="project" value="UniProtKB-KW"/>
</dbReference>
<dbReference type="Proteomes" id="UP001442841">
    <property type="component" value="Chromosome"/>
</dbReference>
<keyword evidence="2" id="KW-1185">Reference proteome</keyword>
<evidence type="ECO:0000313" key="2">
    <source>
        <dbReference type="Proteomes" id="UP001442841"/>
    </source>
</evidence>
<dbReference type="Gene3D" id="3.40.50.1820">
    <property type="entry name" value="alpha/beta hydrolase"/>
    <property type="match status" value="1"/>
</dbReference>
<dbReference type="RefSeq" id="WP_425310459.1">
    <property type="nucleotide sequence ID" value="NZ_CP154795.1"/>
</dbReference>
<evidence type="ECO:0000313" key="1">
    <source>
        <dbReference type="EMBL" id="XAN09025.1"/>
    </source>
</evidence>
<proteinExistence type="predicted"/>
<keyword evidence="1" id="KW-0378">Hydrolase</keyword>